<sequence length="386" mass="41885">MKKKLVSILLCAVMSIVLTTGCSDTSKKADAPKDDAKTEKESLGGSGEAFDDFTRPGINKDGKLKIACIHPKPEVESQKRSILQCELEAKNRGWEFQDIVYQSDSEWADLFKNVMNQGVDAIILGSTESMEAKVDLIQEARNKGIGVYSNDNQVVDGVIMNSTMPNGVAAMSLIYQIGNDVGWTGKFAFATAGTIQVHNERILPIQSVCDIYANLETLDTVDSTAGGADPATYVADAAKAWFQKYGTELTGVIGSCDFLAMPCAEAAEQSGGLVNPDLFVAGIDGGSDAWNYIRSGGYFKYSYAQPFEMFTHKVFEAIEQIQVKGLNPGDEGCILAKSGEVLYSEGLVISQENVPEVGANINSAFDYYDDDPDAWYNWEGTYTVSE</sequence>
<feature type="region of interest" description="Disordered" evidence="3">
    <location>
        <begin position="23"/>
        <end position="56"/>
    </location>
</feature>
<feature type="domain" description="Periplasmic binding protein" evidence="5">
    <location>
        <begin position="88"/>
        <end position="309"/>
    </location>
</feature>
<feature type="chain" id="PRO_5047331293" evidence="4">
    <location>
        <begin position="20"/>
        <end position="386"/>
    </location>
</feature>
<accession>A0ABS8DHD1</accession>
<proteinExistence type="inferred from homology"/>
<evidence type="ECO:0000313" key="7">
    <source>
        <dbReference type="Proteomes" id="UP001299546"/>
    </source>
</evidence>
<evidence type="ECO:0000256" key="1">
    <source>
        <dbReference type="ARBA" id="ARBA00004196"/>
    </source>
</evidence>
<feature type="signal peptide" evidence="4">
    <location>
        <begin position="1"/>
        <end position="19"/>
    </location>
</feature>
<dbReference type="Pfam" id="PF13407">
    <property type="entry name" value="Peripla_BP_4"/>
    <property type="match status" value="1"/>
</dbReference>
<dbReference type="SUPFAM" id="SSF53822">
    <property type="entry name" value="Periplasmic binding protein-like I"/>
    <property type="match status" value="1"/>
</dbReference>
<evidence type="ECO:0000256" key="3">
    <source>
        <dbReference type="SAM" id="MobiDB-lite"/>
    </source>
</evidence>
<organism evidence="6 7">
    <name type="scientific">Bariatricus massiliensis</name>
    <dbReference type="NCBI Taxonomy" id="1745713"/>
    <lineage>
        <taxon>Bacteria</taxon>
        <taxon>Bacillati</taxon>
        <taxon>Bacillota</taxon>
        <taxon>Clostridia</taxon>
        <taxon>Lachnospirales</taxon>
        <taxon>Lachnospiraceae</taxon>
        <taxon>Bariatricus</taxon>
    </lineage>
</organism>
<name>A0ABS8DHD1_9FIRM</name>
<evidence type="ECO:0000259" key="5">
    <source>
        <dbReference type="Pfam" id="PF13407"/>
    </source>
</evidence>
<dbReference type="Proteomes" id="UP001299546">
    <property type="component" value="Unassembled WGS sequence"/>
</dbReference>
<dbReference type="InterPro" id="IPR025997">
    <property type="entry name" value="SBP_2_dom"/>
</dbReference>
<keyword evidence="4" id="KW-0732">Signal</keyword>
<evidence type="ECO:0000256" key="4">
    <source>
        <dbReference type="SAM" id="SignalP"/>
    </source>
</evidence>
<dbReference type="EMBL" id="JAJCIS010000006">
    <property type="protein sequence ID" value="MCB7387807.1"/>
    <property type="molecule type" value="Genomic_DNA"/>
</dbReference>
<keyword evidence="7" id="KW-1185">Reference proteome</keyword>
<dbReference type="InterPro" id="IPR028082">
    <property type="entry name" value="Peripla_BP_I"/>
</dbReference>
<evidence type="ECO:0000256" key="2">
    <source>
        <dbReference type="ARBA" id="ARBA00007639"/>
    </source>
</evidence>
<comment type="caution">
    <text evidence="6">The sequence shown here is derived from an EMBL/GenBank/DDBJ whole genome shotgun (WGS) entry which is preliminary data.</text>
</comment>
<dbReference type="PANTHER" id="PTHR30036:SF7">
    <property type="entry name" value="ABC TRANSPORTER PERIPLASMIC-BINDING PROTEIN YPHF"/>
    <property type="match status" value="1"/>
</dbReference>
<dbReference type="RefSeq" id="WP_066734814.1">
    <property type="nucleotide sequence ID" value="NZ_JAJCIQ010000007.1"/>
</dbReference>
<feature type="compositionally biased region" description="Basic and acidic residues" evidence="3">
    <location>
        <begin position="25"/>
        <end position="42"/>
    </location>
</feature>
<reference evidence="6 7" key="1">
    <citation type="submission" date="2021-10" db="EMBL/GenBank/DDBJ databases">
        <title>Collection of gut derived symbiotic bacterial strains cultured from healthy donors.</title>
        <authorList>
            <person name="Lin H."/>
            <person name="Littmann E."/>
            <person name="Kohout C."/>
            <person name="Pamer E.G."/>
        </authorList>
    </citation>
    <scope>NUCLEOTIDE SEQUENCE [LARGE SCALE GENOMIC DNA]</scope>
    <source>
        <strain evidence="6 7">DFI.1.165</strain>
    </source>
</reference>
<comment type="similarity">
    <text evidence="2">Belongs to the bacterial solute-binding protein 2 family.</text>
</comment>
<evidence type="ECO:0000313" key="6">
    <source>
        <dbReference type="EMBL" id="MCB7387807.1"/>
    </source>
</evidence>
<dbReference type="PANTHER" id="PTHR30036">
    <property type="entry name" value="D-XYLOSE-BINDING PERIPLASMIC PROTEIN"/>
    <property type="match status" value="1"/>
</dbReference>
<comment type="subcellular location">
    <subcellularLocation>
        <location evidence="1">Cell envelope</location>
    </subcellularLocation>
</comment>
<protein>
    <submittedName>
        <fullName evidence="6">Substrate-binding domain-containing protein</fullName>
    </submittedName>
</protein>
<dbReference type="InterPro" id="IPR050555">
    <property type="entry name" value="Bact_Solute-Bind_Prot2"/>
</dbReference>
<dbReference type="Gene3D" id="3.40.50.2300">
    <property type="match status" value="2"/>
</dbReference>
<dbReference type="PROSITE" id="PS51257">
    <property type="entry name" value="PROKAR_LIPOPROTEIN"/>
    <property type="match status" value="1"/>
</dbReference>
<gene>
    <name evidence="6" type="ORF">LIZ65_10955</name>
</gene>